<protein>
    <submittedName>
        <fullName evidence="6">Uncharacterized protein</fullName>
    </submittedName>
</protein>
<evidence type="ECO:0000256" key="1">
    <source>
        <dbReference type="ARBA" id="ARBA00005249"/>
    </source>
</evidence>
<comment type="similarity">
    <text evidence="1">Belongs to the TFIIF alpha subunit family.</text>
</comment>
<evidence type="ECO:0000256" key="2">
    <source>
        <dbReference type="ARBA" id="ARBA00023015"/>
    </source>
</evidence>
<dbReference type="Pfam" id="PF05793">
    <property type="entry name" value="TFIIF_alpha"/>
    <property type="match status" value="1"/>
</dbReference>
<dbReference type="InterPro" id="IPR011039">
    <property type="entry name" value="TFIIF_interaction"/>
</dbReference>
<dbReference type="GO" id="GO:0016251">
    <property type="term" value="F:RNA polymerase II general transcription initiation factor activity"/>
    <property type="evidence" value="ECO:0007669"/>
    <property type="project" value="TreeGrafter"/>
</dbReference>
<dbReference type="AlphaFoldDB" id="A0A0F9DSY3"/>
<keyword evidence="3" id="KW-0238">DNA-binding</keyword>
<feature type="non-terminal residue" evidence="6">
    <location>
        <position position="1"/>
    </location>
</feature>
<keyword evidence="4" id="KW-0804">Transcription</keyword>
<evidence type="ECO:0000256" key="4">
    <source>
        <dbReference type="ARBA" id="ARBA00023163"/>
    </source>
</evidence>
<organism evidence="6">
    <name type="scientific">marine sediment metagenome</name>
    <dbReference type="NCBI Taxonomy" id="412755"/>
    <lineage>
        <taxon>unclassified sequences</taxon>
        <taxon>metagenomes</taxon>
        <taxon>ecological metagenomes</taxon>
    </lineage>
</organism>
<keyword evidence="2" id="KW-0805">Transcription regulation</keyword>
<reference evidence="6" key="1">
    <citation type="journal article" date="2015" name="Nature">
        <title>Complex archaea that bridge the gap between prokaryotes and eukaryotes.</title>
        <authorList>
            <person name="Spang A."/>
            <person name="Saw J.H."/>
            <person name="Jorgensen S.L."/>
            <person name="Zaremba-Niedzwiedzka K."/>
            <person name="Martijn J."/>
            <person name="Lind A.E."/>
            <person name="van Eijk R."/>
            <person name="Schleper C."/>
            <person name="Guy L."/>
            <person name="Ettema T.J."/>
        </authorList>
    </citation>
    <scope>NUCLEOTIDE SEQUENCE</scope>
</reference>
<evidence type="ECO:0000313" key="6">
    <source>
        <dbReference type="EMBL" id="KKL15018.1"/>
    </source>
</evidence>
<dbReference type="GO" id="GO:0006367">
    <property type="term" value="P:transcription initiation at RNA polymerase II promoter"/>
    <property type="evidence" value="ECO:0007669"/>
    <property type="project" value="InterPro"/>
</dbReference>
<feature type="region of interest" description="Disordered" evidence="5">
    <location>
        <begin position="1"/>
        <end position="20"/>
    </location>
</feature>
<dbReference type="GO" id="GO:0032968">
    <property type="term" value="P:positive regulation of transcription elongation by RNA polymerase II"/>
    <property type="evidence" value="ECO:0007669"/>
    <property type="project" value="InterPro"/>
</dbReference>
<name>A0A0F9DSY3_9ZZZZ</name>
<dbReference type="PANTHER" id="PTHR13011:SF0">
    <property type="entry name" value="GENERAL TRANSCRIPTION FACTOR IIF SUBUNIT 1"/>
    <property type="match status" value="1"/>
</dbReference>
<dbReference type="GO" id="GO:0005674">
    <property type="term" value="C:transcription factor TFIIF complex"/>
    <property type="evidence" value="ECO:0007669"/>
    <property type="project" value="TreeGrafter"/>
</dbReference>
<dbReference type="EMBL" id="LAZR01040227">
    <property type="protein sequence ID" value="KKL15018.1"/>
    <property type="molecule type" value="Genomic_DNA"/>
</dbReference>
<dbReference type="InterPro" id="IPR008851">
    <property type="entry name" value="TFIIF-alpha"/>
</dbReference>
<proteinExistence type="inferred from homology"/>
<dbReference type="SUPFAM" id="SSF50916">
    <property type="entry name" value="Rap30/74 interaction domains"/>
    <property type="match status" value="1"/>
</dbReference>
<gene>
    <name evidence="6" type="ORF">LCGC14_2509810</name>
</gene>
<dbReference type="GO" id="GO:0001096">
    <property type="term" value="F:TFIIF-class transcription factor complex binding"/>
    <property type="evidence" value="ECO:0007669"/>
    <property type="project" value="TreeGrafter"/>
</dbReference>
<sequence length="100" mass="11572">RRRRQPRPHAADAPLPNSWLLEDDDDTQSFVGHFQGALQSRYMLFTMEDTDAGPEFRVAPISRSYRFVKQSKHRALTLEEAEYEVLVCPRAHARGKCSVR</sequence>
<accession>A0A0F9DSY3</accession>
<dbReference type="GO" id="GO:0003677">
    <property type="term" value="F:DNA binding"/>
    <property type="evidence" value="ECO:0007669"/>
    <property type="project" value="UniProtKB-KW"/>
</dbReference>
<dbReference type="PANTHER" id="PTHR13011">
    <property type="entry name" value="TFIIF-ALPHA"/>
    <property type="match status" value="1"/>
</dbReference>
<evidence type="ECO:0000256" key="5">
    <source>
        <dbReference type="SAM" id="MobiDB-lite"/>
    </source>
</evidence>
<evidence type="ECO:0000256" key="3">
    <source>
        <dbReference type="ARBA" id="ARBA00023125"/>
    </source>
</evidence>
<comment type="caution">
    <text evidence="6">The sequence shown here is derived from an EMBL/GenBank/DDBJ whole genome shotgun (WGS) entry which is preliminary data.</text>
</comment>